<gene>
    <name evidence="8" type="ORF">SLEP1_g8058</name>
</gene>
<evidence type="ECO:0000256" key="3">
    <source>
        <dbReference type="ARBA" id="ARBA00022692"/>
    </source>
</evidence>
<comment type="subcellular location">
    <subcellularLocation>
        <location evidence="1">Membrane</location>
    </subcellularLocation>
</comment>
<dbReference type="AlphaFoldDB" id="A0AAV5IAA1"/>
<proteinExistence type="inferred from homology"/>
<keyword evidence="3 7" id="KW-0812">Transmembrane</keyword>
<keyword evidence="4 7" id="KW-1133">Transmembrane helix</keyword>
<evidence type="ECO:0000313" key="9">
    <source>
        <dbReference type="Proteomes" id="UP001054252"/>
    </source>
</evidence>
<organism evidence="8 9">
    <name type="scientific">Rubroshorea leprosula</name>
    <dbReference type="NCBI Taxonomy" id="152421"/>
    <lineage>
        <taxon>Eukaryota</taxon>
        <taxon>Viridiplantae</taxon>
        <taxon>Streptophyta</taxon>
        <taxon>Embryophyta</taxon>
        <taxon>Tracheophyta</taxon>
        <taxon>Spermatophyta</taxon>
        <taxon>Magnoliopsida</taxon>
        <taxon>eudicotyledons</taxon>
        <taxon>Gunneridae</taxon>
        <taxon>Pentapetalae</taxon>
        <taxon>rosids</taxon>
        <taxon>malvids</taxon>
        <taxon>Malvales</taxon>
        <taxon>Dipterocarpaceae</taxon>
        <taxon>Rubroshorea</taxon>
    </lineage>
</organism>
<feature type="transmembrane region" description="Helical" evidence="7">
    <location>
        <begin position="262"/>
        <end position="282"/>
    </location>
</feature>
<evidence type="ECO:0000256" key="4">
    <source>
        <dbReference type="ARBA" id="ARBA00022989"/>
    </source>
</evidence>
<evidence type="ECO:0000256" key="2">
    <source>
        <dbReference type="ARBA" id="ARBA00009074"/>
    </source>
</evidence>
<keyword evidence="9" id="KW-1185">Reference proteome</keyword>
<evidence type="ECO:0000256" key="1">
    <source>
        <dbReference type="ARBA" id="ARBA00004370"/>
    </source>
</evidence>
<dbReference type="Proteomes" id="UP001054252">
    <property type="component" value="Unassembled WGS sequence"/>
</dbReference>
<dbReference type="GO" id="GO:0016020">
    <property type="term" value="C:membrane"/>
    <property type="evidence" value="ECO:0007669"/>
    <property type="project" value="UniProtKB-SubCell"/>
</dbReference>
<protein>
    <submittedName>
        <fullName evidence="8">Uncharacterized protein</fullName>
    </submittedName>
</protein>
<reference evidence="8 9" key="1">
    <citation type="journal article" date="2021" name="Commun. Biol.">
        <title>The genome of Shorea leprosula (Dipterocarpaceae) highlights the ecological relevance of drought in aseasonal tropical rainforests.</title>
        <authorList>
            <person name="Ng K.K.S."/>
            <person name="Kobayashi M.J."/>
            <person name="Fawcett J.A."/>
            <person name="Hatakeyama M."/>
            <person name="Paape T."/>
            <person name="Ng C.H."/>
            <person name="Ang C.C."/>
            <person name="Tnah L.H."/>
            <person name="Lee C.T."/>
            <person name="Nishiyama T."/>
            <person name="Sese J."/>
            <person name="O'Brien M.J."/>
            <person name="Copetti D."/>
            <person name="Mohd Noor M.I."/>
            <person name="Ong R.C."/>
            <person name="Putra M."/>
            <person name="Sireger I.Z."/>
            <person name="Indrioko S."/>
            <person name="Kosugi Y."/>
            <person name="Izuno A."/>
            <person name="Isagi Y."/>
            <person name="Lee S.L."/>
            <person name="Shimizu K.K."/>
        </authorList>
    </citation>
    <scope>NUCLEOTIDE SEQUENCE [LARGE SCALE GENOMIC DNA]</scope>
    <source>
        <strain evidence="8">214</strain>
    </source>
</reference>
<dbReference type="InterPro" id="IPR007749">
    <property type="entry name" value="DUF677"/>
</dbReference>
<evidence type="ECO:0000256" key="7">
    <source>
        <dbReference type="SAM" id="Phobius"/>
    </source>
</evidence>
<dbReference type="EMBL" id="BPVZ01000008">
    <property type="protein sequence ID" value="GKU94589.1"/>
    <property type="molecule type" value="Genomic_DNA"/>
</dbReference>
<comment type="similarity">
    <text evidence="2">Belongs to the UPF0496 family.</text>
</comment>
<dbReference type="PANTHER" id="PTHR31113:SF32">
    <property type="entry name" value="UPF0496 PLANT-LIKE PROTEIN"/>
    <property type="match status" value="1"/>
</dbReference>
<keyword evidence="5 7" id="KW-0472">Membrane</keyword>
<feature type="region of interest" description="Disordered" evidence="6">
    <location>
        <begin position="1"/>
        <end position="26"/>
    </location>
</feature>
<dbReference type="PANTHER" id="PTHR31113">
    <property type="entry name" value="UPF0496 PROTEIN 3-RELATED"/>
    <property type="match status" value="1"/>
</dbReference>
<feature type="transmembrane region" description="Helical" evidence="7">
    <location>
        <begin position="232"/>
        <end position="256"/>
    </location>
</feature>
<accession>A0AAV5IAA1</accession>
<name>A0AAV5IAA1_9ROSI</name>
<evidence type="ECO:0000313" key="8">
    <source>
        <dbReference type="EMBL" id="GKU94589.1"/>
    </source>
</evidence>
<evidence type="ECO:0000256" key="5">
    <source>
        <dbReference type="ARBA" id="ARBA00023136"/>
    </source>
</evidence>
<comment type="caution">
    <text evidence="8">The sequence shown here is derived from an EMBL/GenBank/DDBJ whole genome shotgun (WGS) entry which is preliminary data.</text>
</comment>
<sequence length="403" mass="45368">MGGGCSKTEGMDAAEPAQVNTDAPTLPPLVDTDSKYAADLSSYEAACRVDPDLQTFDQMIHARASRALNSLATGVEVHALSFDSLKEVTGCLLEMNQDVVKVILESKEDIWNNKDLSSLVKEYFESSIQTLDFCAALDNCLKRARKNQLIIHLAVQKFEEEVQVHDVGDEKKFVKTLDELNKFKAAEEPFNEEFFKRFRSLHNQQFSLLKKLQQQKRKLDKKLKSAKTWRRVSNVLFVTAFVSVLIFSVVAAAIAAPPVVTAVAGALAVPVGSLGKWCSWLWNRYENTLKGQKELLVSMEIGTYITIKDMENIRVLVSRMEIEIESLLHDADFALREQEAVKLVIDEIRKKLEVFMGTIEDLGKQADKCSREIRMARTVILRKIMGPPSQPTSLDALWSRLDL</sequence>
<dbReference type="Pfam" id="PF05055">
    <property type="entry name" value="DUF677"/>
    <property type="match status" value="1"/>
</dbReference>
<evidence type="ECO:0000256" key="6">
    <source>
        <dbReference type="SAM" id="MobiDB-lite"/>
    </source>
</evidence>